<evidence type="ECO:0000256" key="1">
    <source>
        <dbReference type="RuleBase" id="RU362044"/>
    </source>
</evidence>
<gene>
    <name evidence="3" type="ORF">ENV62_04210</name>
</gene>
<dbReference type="Gene3D" id="3.30.750.24">
    <property type="entry name" value="STAS domain"/>
    <property type="match status" value="1"/>
</dbReference>
<dbReference type="SUPFAM" id="SSF52091">
    <property type="entry name" value="SpoIIaa-like"/>
    <property type="match status" value="1"/>
</dbReference>
<reference evidence="3" key="1">
    <citation type="journal article" date="2020" name="mSystems">
        <title>Genome- and Community-Level Interaction Insights into Carbon Utilization and Element Cycling Functions of Hydrothermarchaeota in Hydrothermal Sediment.</title>
        <authorList>
            <person name="Zhou Z."/>
            <person name="Liu Y."/>
            <person name="Xu W."/>
            <person name="Pan J."/>
            <person name="Luo Z.H."/>
            <person name="Li M."/>
        </authorList>
    </citation>
    <scope>NUCLEOTIDE SEQUENCE [LARGE SCALE GENOMIC DNA]</scope>
    <source>
        <strain evidence="3">SpSt-776</strain>
    </source>
</reference>
<dbReference type="PANTHER" id="PTHR30188:SF3">
    <property type="entry name" value="ABC TRANSPORTER PERMEASE"/>
    <property type="match status" value="1"/>
</dbReference>
<name>A0A7C3WH31_9BACT</name>
<dbReference type="GO" id="GO:0005548">
    <property type="term" value="F:phospholipid transporter activity"/>
    <property type="evidence" value="ECO:0007669"/>
    <property type="project" value="TreeGrafter"/>
</dbReference>
<evidence type="ECO:0000259" key="2">
    <source>
        <dbReference type="PROSITE" id="PS50801"/>
    </source>
</evidence>
<dbReference type="PROSITE" id="PS50801">
    <property type="entry name" value="STAS"/>
    <property type="match status" value="1"/>
</dbReference>
<dbReference type="Pfam" id="PF01740">
    <property type="entry name" value="STAS"/>
    <property type="match status" value="1"/>
</dbReference>
<dbReference type="EMBL" id="DTHB01000029">
    <property type="protein sequence ID" value="HGB14429.1"/>
    <property type="molecule type" value="Genomic_DNA"/>
</dbReference>
<keyword evidence="1" id="KW-1133">Transmembrane helix</keyword>
<feature type="transmembrane region" description="Helical" evidence="1">
    <location>
        <begin position="216"/>
        <end position="241"/>
    </location>
</feature>
<feature type="domain" description="STAS" evidence="2">
    <location>
        <begin position="33"/>
        <end position="110"/>
    </location>
</feature>
<dbReference type="AlphaFoldDB" id="A0A7C3WH31"/>
<feature type="transmembrane region" description="Helical" evidence="1">
    <location>
        <begin position="186"/>
        <end position="204"/>
    </location>
</feature>
<keyword evidence="1" id="KW-0472">Membrane</keyword>
<feature type="transmembrane region" description="Helical" evidence="1">
    <location>
        <begin position="146"/>
        <end position="165"/>
    </location>
</feature>
<dbReference type="InterPro" id="IPR030802">
    <property type="entry name" value="Permease_MalE"/>
</dbReference>
<dbReference type="InterPro" id="IPR002645">
    <property type="entry name" value="STAS_dom"/>
</dbReference>
<dbReference type="InterPro" id="IPR003453">
    <property type="entry name" value="ABC_MlaE_roteobac"/>
</dbReference>
<feature type="transmembrane region" description="Helical" evidence="1">
    <location>
        <begin position="367"/>
        <end position="390"/>
    </location>
</feature>
<sequence>MGLTVPVSLSAKKEEDFKKEFSIRVRGEPGQAVTFVLSGRLALDTFKPFKNEIFALLDRFSPASLTVDLSGVTFLDSVGALALVELEEEGKARSIPVELANAGKDIQRILGIIDRAALTPPPLKTEEKLGVIERVGEGTITFVDDLVQVIAFVGDLVIALVYSLFHPRAVRWSEVGFYMKRAGVDALPILGLLSFLLGMVMAFMSSLQLKQFGATLYVSSLVAIAMVQELGPLLTAIMVAGRSGSAFAAEIGTMMVNEEVDAITVMGFDPIKFLAVPKVVASMLVVPLLSVYAMFFGILGGLLIGVFLLDITMYSYIVETQKAIALFDINSSLVKSAVFAAIVAGIGCQRGFKVRGGAEAVGAQTTSAVVAGIFLVIVVDSLFAVALHYIR</sequence>
<dbReference type="GO" id="GO:0043190">
    <property type="term" value="C:ATP-binding cassette (ABC) transporter complex"/>
    <property type="evidence" value="ECO:0007669"/>
    <property type="project" value="InterPro"/>
</dbReference>
<organism evidence="3">
    <name type="scientific">Desulfobacca acetoxidans</name>
    <dbReference type="NCBI Taxonomy" id="60893"/>
    <lineage>
        <taxon>Bacteria</taxon>
        <taxon>Pseudomonadati</taxon>
        <taxon>Thermodesulfobacteriota</taxon>
        <taxon>Desulfobaccia</taxon>
        <taxon>Desulfobaccales</taxon>
        <taxon>Desulfobaccaceae</taxon>
        <taxon>Desulfobacca</taxon>
    </lineage>
</organism>
<dbReference type="NCBIfam" id="TIGR00056">
    <property type="entry name" value="MlaE family lipid ABC transporter permease subunit"/>
    <property type="match status" value="1"/>
</dbReference>
<comment type="caution">
    <text evidence="3">The sequence shown here is derived from an EMBL/GenBank/DDBJ whole genome shotgun (WGS) entry which is preliminary data.</text>
</comment>
<keyword evidence="1" id="KW-0812">Transmembrane</keyword>
<protein>
    <submittedName>
        <fullName evidence="3">MlaE family lipid ABC transporter permease subunit</fullName>
    </submittedName>
</protein>
<dbReference type="InterPro" id="IPR036513">
    <property type="entry name" value="STAS_dom_sf"/>
</dbReference>
<feature type="transmembrane region" description="Helical" evidence="1">
    <location>
        <begin position="323"/>
        <end position="347"/>
    </location>
</feature>
<dbReference type="Pfam" id="PF02405">
    <property type="entry name" value="MlaE"/>
    <property type="match status" value="1"/>
</dbReference>
<comment type="similarity">
    <text evidence="1">Belongs to the MlaE permease family.</text>
</comment>
<evidence type="ECO:0000313" key="3">
    <source>
        <dbReference type="EMBL" id="HGB14429.1"/>
    </source>
</evidence>
<accession>A0A7C3WH31</accession>
<dbReference type="PANTHER" id="PTHR30188">
    <property type="entry name" value="ABC TRANSPORTER PERMEASE PROTEIN-RELATED"/>
    <property type="match status" value="1"/>
</dbReference>
<proteinExistence type="inferred from homology"/>
<dbReference type="CDD" id="cd07043">
    <property type="entry name" value="STAS_anti-anti-sigma_factors"/>
    <property type="match status" value="1"/>
</dbReference>
<feature type="transmembrane region" description="Helical" evidence="1">
    <location>
        <begin position="291"/>
        <end position="311"/>
    </location>
</feature>